<comment type="similarity">
    <text evidence="2">Belongs to the glycosyltransferase 29 family.</text>
</comment>
<evidence type="ECO:0000256" key="1">
    <source>
        <dbReference type="ARBA" id="ARBA00004323"/>
    </source>
</evidence>
<sequence>MKGHAAYVGNRTTFRMLDHRQSVKMCCLGKYDWLLQPEGPGAKPPGVILWFPNSQDEVLAGCKRNFPASPRYGLNVAYVDSLAASLRALRKDLLRLGFGPFGEWFQLTTGGHAVLLFMRMCDKVSLYGFTTYDSNAPDQYAGRKKKAHSGEVWHDWDGEKHAWRLLHASGKLSICSM</sequence>
<accession>A0A7S0R9D4</accession>
<keyword evidence="7" id="KW-1133">Transmembrane helix</keyword>
<keyword evidence="8" id="KW-0333">Golgi apparatus</keyword>
<dbReference type="InterPro" id="IPR001675">
    <property type="entry name" value="Glyco_trans_29"/>
</dbReference>
<evidence type="ECO:0000256" key="5">
    <source>
        <dbReference type="ARBA" id="ARBA00022692"/>
    </source>
</evidence>
<dbReference type="InterPro" id="IPR038578">
    <property type="entry name" value="GT29-like_sf"/>
</dbReference>
<keyword evidence="5" id="KW-0812">Transmembrane</keyword>
<evidence type="ECO:0000256" key="10">
    <source>
        <dbReference type="ARBA" id="ARBA00023180"/>
    </source>
</evidence>
<protein>
    <submittedName>
        <fullName evidence="11">Uncharacterized protein</fullName>
    </submittedName>
</protein>
<dbReference type="GO" id="GO:0000139">
    <property type="term" value="C:Golgi membrane"/>
    <property type="evidence" value="ECO:0007669"/>
    <property type="project" value="UniProtKB-SubCell"/>
</dbReference>
<dbReference type="GO" id="GO:0008373">
    <property type="term" value="F:sialyltransferase activity"/>
    <property type="evidence" value="ECO:0007669"/>
    <property type="project" value="InterPro"/>
</dbReference>
<keyword evidence="6" id="KW-0735">Signal-anchor</keyword>
<evidence type="ECO:0000256" key="3">
    <source>
        <dbReference type="ARBA" id="ARBA00022676"/>
    </source>
</evidence>
<organism evidence="11">
    <name type="scientific">Pyramimonas obovata</name>
    <dbReference type="NCBI Taxonomy" id="1411642"/>
    <lineage>
        <taxon>Eukaryota</taxon>
        <taxon>Viridiplantae</taxon>
        <taxon>Chlorophyta</taxon>
        <taxon>Pyramimonadophyceae</taxon>
        <taxon>Pyramimonadales</taxon>
        <taxon>Pyramimonadaceae</taxon>
        <taxon>Pyramimonas</taxon>
        <taxon>Pyramimonas incertae sedis</taxon>
    </lineage>
</organism>
<dbReference type="Pfam" id="PF00777">
    <property type="entry name" value="Glyco_transf_29"/>
    <property type="match status" value="1"/>
</dbReference>
<evidence type="ECO:0000256" key="4">
    <source>
        <dbReference type="ARBA" id="ARBA00022679"/>
    </source>
</evidence>
<evidence type="ECO:0000313" key="11">
    <source>
        <dbReference type="EMBL" id="CAD8671061.1"/>
    </source>
</evidence>
<evidence type="ECO:0000256" key="7">
    <source>
        <dbReference type="ARBA" id="ARBA00022989"/>
    </source>
</evidence>
<comment type="subcellular location">
    <subcellularLocation>
        <location evidence="1">Golgi apparatus membrane</location>
        <topology evidence="1">Single-pass type II membrane protein</topology>
    </subcellularLocation>
</comment>
<evidence type="ECO:0000256" key="6">
    <source>
        <dbReference type="ARBA" id="ARBA00022968"/>
    </source>
</evidence>
<dbReference type="Gene3D" id="3.90.1480.20">
    <property type="entry name" value="Glycosyl transferase family 29"/>
    <property type="match status" value="1"/>
</dbReference>
<keyword evidence="4" id="KW-0808">Transferase</keyword>
<proteinExistence type="inferred from homology"/>
<dbReference type="EMBL" id="HBFA01020968">
    <property type="protein sequence ID" value="CAD8671061.1"/>
    <property type="molecule type" value="Transcribed_RNA"/>
</dbReference>
<evidence type="ECO:0000256" key="2">
    <source>
        <dbReference type="ARBA" id="ARBA00006003"/>
    </source>
</evidence>
<evidence type="ECO:0000256" key="9">
    <source>
        <dbReference type="ARBA" id="ARBA00023136"/>
    </source>
</evidence>
<name>A0A7S0R9D4_9CHLO</name>
<gene>
    <name evidence="11" type="ORF">POBO1169_LOCUS10726</name>
</gene>
<keyword evidence="3" id="KW-0328">Glycosyltransferase</keyword>
<evidence type="ECO:0000256" key="8">
    <source>
        <dbReference type="ARBA" id="ARBA00023034"/>
    </source>
</evidence>
<keyword evidence="9" id="KW-0472">Membrane</keyword>
<reference evidence="11" key="1">
    <citation type="submission" date="2021-01" db="EMBL/GenBank/DDBJ databases">
        <authorList>
            <person name="Corre E."/>
            <person name="Pelletier E."/>
            <person name="Niang G."/>
            <person name="Scheremetjew M."/>
            <person name="Finn R."/>
            <person name="Kale V."/>
            <person name="Holt S."/>
            <person name="Cochrane G."/>
            <person name="Meng A."/>
            <person name="Brown T."/>
            <person name="Cohen L."/>
        </authorList>
    </citation>
    <scope>NUCLEOTIDE SEQUENCE</scope>
    <source>
        <strain evidence="11">CCMP722</strain>
    </source>
</reference>
<keyword evidence="10" id="KW-0325">Glycoprotein</keyword>
<dbReference type="AlphaFoldDB" id="A0A7S0R9D4"/>